<evidence type="ECO:0000313" key="2">
    <source>
        <dbReference type="EMBL" id="MFB9075098.1"/>
    </source>
</evidence>
<keyword evidence="3" id="KW-1185">Reference proteome</keyword>
<dbReference type="EMBL" id="JBHMFI010000001">
    <property type="protein sequence ID" value="MFB9072895.1"/>
    <property type="molecule type" value="Genomic_DNA"/>
</dbReference>
<gene>
    <name evidence="1" type="ORF">ACFFX0_17485</name>
    <name evidence="2" type="ORF">ACFFX0_29535</name>
</gene>
<organism evidence="1 3">
    <name type="scientific">Citricoccus parietis</name>
    <dbReference type="NCBI Taxonomy" id="592307"/>
    <lineage>
        <taxon>Bacteria</taxon>
        <taxon>Bacillati</taxon>
        <taxon>Actinomycetota</taxon>
        <taxon>Actinomycetes</taxon>
        <taxon>Micrococcales</taxon>
        <taxon>Micrococcaceae</taxon>
        <taxon>Citricoccus</taxon>
    </lineage>
</organism>
<dbReference type="EMBL" id="JBHMFI010000012">
    <property type="protein sequence ID" value="MFB9075098.1"/>
    <property type="molecule type" value="Genomic_DNA"/>
</dbReference>
<comment type="caution">
    <text evidence="1">The sequence shown here is derived from an EMBL/GenBank/DDBJ whole genome shotgun (WGS) entry which is preliminary data.</text>
</comment>
<dbReference type="Proteomes" id="UP001589575">
    <property type="component" value="Unassembled WGS sequence"/>
</dbReference>
<sequence length="92" mass="9838">MAPLADLFIQFQGPRDGGRRPVPGQVVQQIRGHGAVALIHRCRGRLARRGCHEHRHQIPPVAASVGRSGPAVSIILHAGADTIGICRDRDGV</sequence>
<name>A0ABV5G1W4_9MICC</name>
<evidence type="ECO:0000313" key="1">
    <source>
        <dbReference type="EMBL" id="MFB9072895.1"/>
    </source>
</evidence>
<accession>A0ABV5G1W4</accession>
<evidence type="ECO:0000313" key="3">
    <source>
        <dbReference type="Proteomes" id="UP001589575"/>
    </source>
</evidence>
<protein>
    <submittedName>
        <fullName evidence="1">Uncharacterized protein</fullName>
    </submittedName>
</protein>
<reference evidence="1 3" key="1">
    <citation type="submission" date="2024-09" db="EMBL/GenBank/DDBJ databases">
        <authorList>
            <person name="Sun Q."/>
            <person name="Mori K."/>
        </authorList>
    </citation>
    <scope>NUCLEOTIDE SEQUENCE [LARGE SCALE GENOMIC DNA]</scope>
    <source>
        <strain evidence="1 3">CCM 7609</strain>
    </source>
</reference>
<proteinExistence type="predicted"/>